<evidence type="ECO:0000313" key="1">
    <source>
        <dbReference type="EMBL" id="CEK84924.1"/>
    </source>
</evidence>
<sequence length="84" mass="9622">MPQPGKFITCHPRRDSWQRKWGDSGEIWKISPWIGGLGRPWLRIYDSLGAKGEKERKNNWTQSLISFPGMVNSLVNPAENGQLD</sequence>
<dbReference type="AlphaFoldDB" id="A0A0B7AV69"/>
<organism evidence="1">
    <name type="scientific">Arion vulgaris</name>
    <dbReference type="NCBI Taxonomy" id="1028688"/>
    <lineage>
        <taxon>Eukaryota</taxon>
        <taxon>Metazoa</taxon>
        <taxon>Spiralia</taxon>
        <taxon>Lophotrochozoa</taxon>
        <taxon>Mollusca</taxon>
        <taxon>Gastropoda</taxon>
        <taxon>Heterobranchia</taxon>
        <taxon>Euthyneura</taxon>
        <taxon>Panpulmonata</taxon>
        <taxon>Eupulmonata</taxon>
        <taxon>Stylommatophora</taxon>
        <taxon>Helicina</taxon>
        <taxon>Arionoidea</taxon>
        <taxon>Arionidae</taxon>
        <taxon>Arion</taxon>
    </lineage>
</organism>
<gene>
    <name evidence="1" type="primary">ORF145261</name>
</gene>
<reference evidence="1" key="1">
    <citation type="submission" date="2014-12" db="EMBL/GenBank/DDBJ databases">
        <title>Insight into the proteome of Arion vulgaris.</title>
        <authorList>
            <person name="Aradska J."/>
            <person name="Bulat T."/>
            <person name="Smidak R."/>
            <person name="Sarate P."/>
            <person name="Gangsoo J."/>
            <person name="Sialana F."/>
            <person name="Bilban M."/>
            <person name="Lubec G."/>
        </authorList>
    </citation>
    <scope>NUCLEOTIDE SEQUENCE</scope>
    <source>
        <tissue evidence="1">Skin</tissue>
    </source>
</reference>
<accession>A0A0B7AV69</accession>
<name>A0A0B7AV69_9EUPU</name>
<proteinExistence type="predicted"/>
<protein>
    <submittedName>
        <fullName evidence="1">Uncharacterized protein</fullName>
    </submittedName>
</protein>
<dbReference type="EMBL" id="HACG01038059">
    <property type="protein sequence ID" value="CEK84924.1"/>
    <property type="molecule type" value="Transcribed_RNA"/>
</dbReference>